<dbReference type="SUPFAM" id="SSF48657">
    <property type="entry name" value="FinO-like"/>
    <property type="match status" value="1"/>
</dbReference>
<feature type="region of interest" description="Disordered" evidence="4">
    <location>
        <begin position="1"/>
        <end position="44"/>
    </location>
</feature>
<keyword evidence="7" id="KW-1185">Reference proteome</keyword>
<dbReference type="GO" id="GO:0034057">
    <property type="term" value="F:RNA strand-exchange activity"/>
    <property type="evidence" value="ECO:0007669"/>
    <property type="project" value="InterPro"/>
</dbReference>
<evidence type="ECO:0000313" key="7">
    <source>
        <dbReference type="Proteomes" id="UP000494272"/>
    </source>
</evidence>
<dbReference type="InterPro" id="IPR023529">
    <property type="entry name" value="ProQ"/>
</dbReference>
<feature type="compositionally biased region" description="Polar residues" evidence="4">
    <location>
        <begin position="376"/>
        <end position="385"/>
    </location>
</feature>
<accession>A0A6S7DLB8</accession>
<dbReference type="Proteomes" id="UP000494272">
    <property type="component" value="Unassembled WGS sequence"/>
</dbReference>
<evidence type="ECO:0000313" key="6">
    <source>
        <dbReference type="EMBL" id="CAB3889875.1"/>
    </source>
</evidence>
<evidence type="ECO:0000259" key="5">
    <source>
        <dbReference type="SMART" id="SM00945"/>
    </source>
</evidence>
<dbReference type="EMBL" id="CADIKW010000009">
    <property type="protein sequence ID" value="CAB3889875.1"/>
    <property type="molecule type" value="Genomic_DNA"/>
</dbReference>
<gene>
    <name evidence="6" type="primary">proQ</name>
    <name evidence="6" type="ORF">LMG26841_03914</name>
</gene>
<sequence>MPAGAGGQAPPSMAQVDAQQCGNGPPRAPASWPAADGLAGASAANTTTRGPLAVQRMTLAPFPDTPADAAGAGAPNAAEATSDWKTSNAAASHATARRVAADGLVNVTGVCIPMVATSLRRPPEGRNFNLTRYNCYAPRFQHLKSQHTMGLEQLAAIRELLVKQAPEEAASKKKPARPAANEAGSRKPSARPSDDAAAARKKPARSPAGERREAPAVDPVLIAISRLQRQFPKAFPKKPAPKVPLKLGVLEDLVQHAKALQLSADEIKQAVKTWCDGRRYWDCMVEAAARVDLNGEPAGAVTANEAQHAKRMASRRHAKAGGRGGKGNANKGKPAAEGAQQPAQVEAAAPAATSVDATVDTSVDKSVDTSVATPAQAPSDTQTAD</sequence>
<keyword evidence="1" id="KW-0963">Cytoplasm</keyword>
<dbReference type="InterPro" id="IPR016103">
    <property type="entry name" value="ProQ/FinO"/>
</dbReference>
<dbReference type="SMART" id="SM00945">
    <property type="entry name" value="ProQ"/>
    <property type="match status" value="1"/>
</dbReference>
<keyword evidence="3" id="KW-0143">Chaperone</keyword>
<protein>
    <submittedName>
        <fullName evidence="6">RNA chaperone ProQ</fullName>
    </submittedName>
</protein>
<feature type="compositionally biased region" description="Low complexity" evidence="4">
    <location>
        <begin position="328"/>
        <end position="361"/>
    </location>
</feature>
<dbReference type="AlphaFoldDB" id="A0A6S7DLB8"/>
<dbReference type="GO" id="GO:0005829">
    <property type="term" value="C:cytosol"/>
    <property type="evidence" value="ECO:0007669"/>
    <property type="project" value="TreeGrafter"/>
</dbReference>
<feature type="domain" description="ProQ/FinO" evidence="5">
    <location>
        <begin position="215"/>
        <end position="329"/>
    </location>
</feature>
<dbReference type="PANTHER" id="PTHR38106">
    <property type="entry name" value="RNA CHAPERONE PROQ"/>
    <property type="match status" value="1"/>
</dbReference>
<evidence type="ECO:0000256" key="4">
    <source>
        <dbReference type="SAM" id="MobiDB-lite"/>
    </source>
</evidence>
<feature type="region of interest" description="Disordered" evidence="4">
    <location>
        <begin position="166"/>
        <end position="214"/>
    </location>
</feature>
<evidence type="ECO:0000256" key="3">
    <source>
        <dbReference type="ARBA" id="ARBA00023186"/>
    </source>
</evidence>
<dbReference type="PANTHER" id="PTHR38106:SF1">
    <property type="entry name" value="RNA CHAPERONE PROQ"/>
    <property type="match status" value="1"/>
</dbReference>
<evidence type="ECO:0000256" key="2">
    <source>
        <dbReference type="ARBA" id="ARBA00022884"/>
    </source>
</evidence>
<dbReference type="GO" id="GO:0033592">
    <property type="term" value="F:RNA strand annealing activity"/>
    <property type="evidence" value="ECO:0007669"/>
    <property type="project" value="InterPro"/>
</dbReference>
<keyword evidence="2" id="KW-0694">RNA-binding</keyword>
<feature type="compositionally biased region" description="Low complexity" evidence="4">
    <location>
        <begin position="34"/>
        <end position="44"/>
    </location>
</feature>
<dbReference type="InterPro" id="IPR036442">
    <property type="entry name" value="ProQ/FinO_sf"/>
</dbReference>
<name>A0A6S7DLB8_9BURK</name>
<dbReference type="Gene3D" id="1.10.1710.10">
    <property type="entry name" value="ProQ/FinO domain"/>
    <property type="match status" value="1"/>
</dbReference>
<reference evidence="6 7" key="1">
    <citation type="submission" date="2020-04" db="EMBL/GenBank/DDBJ databases">
        <authorList>
            <person name="De Canck E."/>
        </authorList>
    </citation>
    <scope>NUCLEOTIDE SEQUENCE [LARGE SCALE GENOMIC DNA]</scope>
    <source>
        <strain evidence="6 7">LMG 26841</strain>
    </source>
</reference>
<feature type="region of interest" description="Disordered" evidence="4">
    <location>
        <begin position="310"/>
        <end position="385"/>
    </location>
</feature>
<dbReference type="GO" id="GO:0010608">
    <property type="term" value="P:post-transcriptional regulation of gene expression"/>
    <property type="evidence" value="ECO:0007669"/>
    <property type="project" value="InterPro"/>
</dbReference>
<feature type="region of interest" description="Disordered" evidence="4">
    <location>
        <begin position="61"/>
        <end position="85"/>
    </location>
</feature>
<evidence type="ECO:0000256" key="1">
    <source>
        <dbReference type="ARBA" id="ARBA00022490"/>
    </source>
</evidence>
<feature type="compositionally biased region" description="Basic residues" evidence="4">
    <location>
        <begin position="310"/>
        <end position="320"/>
    </location>
</feature>
<proteinExistence type="predicted"/>
<dbReference type="Pfam" id="PF04352">
    <property type="entry name" value="ProQ"/>
    <property type="match status" value="1"/>
</dbReference>
<organism evidence="6 7">
    <name type="scientific">Achromobacter dolens</name>
    <dbReference type="NCBI Taxonomy" id="1287738"/>
    <lineage>
        <taxon>Bacteria</taxon>
        <taxon>Pseudomonadati</taxon>
        <taxon>Pseudomonadota</taxon>
        <taxon>Betaproteobacteria</taxon>
        <taxon>Burkholderiales</taxon>
        <taxon>Alcaligenaceae</taxon>
        <taxon>Achromobacter</taxon>
    </lineage>
</organism>